<dbReference type="PANTHER" id="PTHR11017">
    <property type="entry name" value="LEUCINE-RICH REPEAT-CONTAINING PROTEIN"/>
    <property type="match status" value="1"/>
</dbReference>
<organism evidence="8 9">
    <name type="scientific">Pisum sativum</name>
    <name type="common">Garden pea</name>
    <name type="synonym">Lathyrus oleraceus</name>
    <dbReference type="NCBI Taxonomy" id="3888"/>
    <lineage>
        <taxon>Eukaryota</taxon>
        <taxon>Viridiplantae</taxon>
        <taxon>Streptophyta</taxon>
        <taxon>Embryophyta</taxon>
        <taxon>Tracheophyta</taxon>
        <taxon>Spermatophyta</taxon>
        <taxon>Magnoliopsida</taxon>
        <taxon>eudicotyledons</taxon>
        <taxon>Gunneridae</taxon>
        <taxon>Pentapetalae</taxon>
        <taxon>rosids</taxon>
        <taxon>fabids</taxon>
        <taxon>Fabales</taxon>
        <taxon>Fabaceae</taxon>
        <taxon>Papilionoideae</taxon>
        <taxon>50 kb inversion clade</taxon>
        <taxon>NPAAA clade</taxon>
        <taxon>Hologalegina</taxon>
        <taxon>IRL clade</taxon>
        <taxon>Fabeae</taxon>
        <taxon>Lathyrus</taxon>
    </lineage>
</organism>
<evidence type="ECO:0000313" key="8">
    <source>
        <dbReference type="EMBL" id="KAI5387569.1"/>
    </source>
</evidence>
<dbReference type="EC" id="3.2.2.6" evidence="1"/>
<feature type="domain" description="TIR" evidence="7">
    <location>
        <begin position="49"/>
        <end position="214"/>
    </location>
</feature>
<evidence type="ECO:0000313" key="9">
    <source>
        <dbReference type="Proteomes" id="UP001058974"/>
    </source>
</evidence>
<dbReference type="SUPFAM" id="SSF52200">
    <property type="entry name" value="Toll/Interleukin receptor TIR domain"/>
    <property type="match status" value="1"/>
</dbReference>
<reference evidence="8 9" key="1">
    <citation type="journal article" date="2022" name="Nat. Genet.">
        <title>Improved pea reference genome and pan-genome highlight genomic features and evolutionary characteristics.</title>
        <authorList>
            <person name="Yang T."/>
            <person name="Liu R."/>
            <person name="Luo Y."/>
            <person name="Hu S."/>
            <person name="Wang D."/>
            <person name="Wang C."/>
            <person name="Pandey M.K."/>
            <person name="Ge S."/>
            <person name="Xu Q."/>
            <person name="Li N."/>
            <person name="Li G."/>
            <person name="Huang Y."/>
            <person name="Saxena R.K."/>
            <person name="Ji Y."/>
            <person name="Li M."/>
            <person name="Yan X."/>
            <person name="He Y."/>
            <person name="Liu Y."/>
            <person name="Wang X."/>
            <person name="Xiang C."/>
            <person name="Varshney R.K."/>
            <person name="Ding H."/>
            <person name="Gao S."/>
            <person name="Zong X."/>
        </authorList>
    </citation>
    <scope>NUCLEOTIDE SEQUENCE [LARGE SCALE GENOMIC DNA]</scope>
    <source>
        <strain evidence="8 9">cv. Zhongwan 6</strain>
    </source>
</reference>
<dbReference type="Gene3D" id="3.80.10.10">
    <property type="entry name" value="Ribonuclease Inhibitor"/>
    <property type="match status" value="2"/>
</dbReference>
<dbReference type="SMART" id="SM00255">
    <property type="entry name" value="TIR"/>
    <property type="match status" value="1"/>
</dbReference>
<dbReference type="Proteomes" id="UP001058974">
    <property type="component" value="Chromosome 7"/>
</dbReference>
<dbReference type="InterPro" id="IPR002182">
    <property type="entry name" value="NB-ARC"/>
</dbReference>
<dbReference type="AlphaFoldDB" id="A0A9D4VP48"/>
<dbReference type="PROSITE" id="PS50104">
    <property type="entry name" value="TIR"/>
    <property type="match status" value="1"/>
</dbReference>
<dbReference type="GO" id="GO:0043531">
    <property type="term" value="F:ADP binding"/>
    <property type="evidence" value="ECO:0007669"/>
    <property type="project" value="InterPro"/>
</dbReference>
<dbReference type="InterPro" id="IPR011713">
    <property type="entry name" value="Leu-rich_rpt_3"/>
</dbReference>
<dbReference type="SUPFAM" id="SSF52540">
    <property type="entry name" value="P-loop containing nucleoside triphosphate hydrolases"/>
    <property type="match status" value="1"/>
</dbReference>
<evidence type="ECO:0000256" key="1">
    <source>
        <dbReference type="ARBA" id="ARBA00011982"/>
    </source>
</evidence>
<gene>
    <name evidence="8" type="ORF">KIW84_073607</name>
</gene>
<evidence type="ECO:0000256" key="5">
    <source>
        <dbReference type="ARBA" id="ARBA00023027"/>
    </source>
</evidence>
<dbReference type="EMBL" id="JAMSHJ010000007">
    <property type="protein sequence ID" value="KAI5387569.1"/>
    <property type="molecule type" value="Genomic_DNA"/>
</dbReference>
<dbReference type="PANTHER" id="PTHR11017:SF259">
    <property type="entry name" value="ADP-RIBOSYL CYCLASE_CYCLIC ADP-RIBOSE HYDROLASE"/>
    <property type="match status" value="1"/>
</dbReference>
<sequence>MSNHINYLIFPCVSDLFQFHSNLVLAFTVAMALACNSLQSSSSSPKMRWKYDVFVSFRGDTRNNFTDHLFGALHKKAIITFRDDTKLKKGEDISLELLQAIEGSQILIVIFSTNYASSTWCLQELAKIAACIEVPGQSVLPIFFDVSPSEVRKQCGDYEKAFQGHEERFKATLEKVQRWRGALTQVANLSGWEVRDKPQYAEIGEITKKVTCLLGNKSSTLPRDIVGMPSRVEELENHLNLDSNDDDVRVVGICGMGGIGKTTLATALYARISNQFDACCFIDDVSKIYGDHGPIGVQKQLLRQTLNEENLQICNLPMASNLIRTRLSRLKSLVFLDNVDEVEQLDKLDMRREWLGRGSRIIIISRNGHILTEHGVDEVYRVRLLDRKCALQLFCQKAFKSDDIMSGYIYLTKEVLAYANGLPLAIKVLGSFLYGRDVSEWGSALSRLRENPRTDIMNVLRISFDGLEDTEKDIFLDIACFFHGYRKGYVKKVLDFRGFHPDIGLKVLVDKSFITYKKQIICMHDLFRELGKSIVREKSPKEPRKWNRVWDYKDVHNVISENMATENLEAMMMEYDSEKDIEIQQMTTLRAEALAQMSRLKLLRLLTFNFSGSLNFLSSELGYLRWDKYPFTSLPSSFQAYKLVELTLRHSNIRKLWEGTKSLPNLTHINLNYSKNLNMMPNFEETPNLESLCLEGCIKLVKIDPSIGTLRRLSRLNLKNCTNLVSIPNNIFGLNSLENLDLSGCPNLFKNLLDIQSQIEHPEMFDNKKSTTQYQPTSFIYKFLKPHFRYLTFQKPEDSVGLLLPSLSRLSCLQYLDLSFCNLFQIPYAIGLLHCLETLYLGGNNFVTLPSSMKELSKLKKLNLQHCKRLKYLPELPSKTVLSVRKTCFRRYSAGLYIFDCPSLVEMESYFGIAFSWMIQLLQVHMQSEIPMEDIKIVIPKTQIPKWFTKQSVGSSISIDPSSIMHDKNLIGIACCLTFVAQDNPTNLREELSSYIAFGFKGTRCGIYSIIPIHLEKDLVTVDLDHLLLIFFGREKFIDLISDATEGWDDISGIELSATVSQPFGLHLEVKNCGYRWIFKEDLEQLNPQKMSKGNSSVQPYY</sequence>
<evidence type="ECO:0000256" key="2">
    <source>
        <dbReference type="ARBA" id="ARBA00022614"/>
    </source>
</evidence>
<dbReference type="Pfam" id="PF20160">
    <property type="entry name" value="C-JID"/>
    <property type="match status" value="1"/>
</dbReference>
<dbReference type="Pfam" id="PF07725">
    <property type="entry name" value="LRR_3"/>
    <property type="match status" value="1"/>
</dbReference>
<comment type="caution">
    <text evidence="8">The sequence shown here is derived from an EMBL/GenBank/DDBJ whole genome shotgun (WGS) entry which is preliminary data.</text>
</comment>
<dbReference type="InterPro" id="IPR032675">
    <property type="entry name" value="LRR_dom_sf"/>
</dbReference>
<dbReference type="GO" id="GO:0007165">
    <property type="term" value="P:signal transduction"/>
    <property type="evidence" value="ECO:0007669"/>
    <property type="project" value="InterPro"/>
</dbReference>
<dbReference type="InterPro" id="IPR035897">
    <property type="entry name" value="Toll_tir_struct_dom_sf"/>
</dbReference>
<dbReference type="InterPro" id="IPR027417">
    <property type="entry name" value="P-loop_NTPase"/>
</dbReference>
<protein>
    <recommendedName>
        <fullName evidence="1">ADP-ribosyl cyclase/cyclic ADP-ribose hydrolase</fullName>
        <ecNumber evidence="1">3.2.2.6</ecNumber>
    </recommendedName>
</protein>
<dbReference type="InterPro" id="IPR058192">
    <property type="entry name" value="WHD_ROQ1-like"/>
</dbReference>
<evidence type="ECO:0000256" key="4">
    <source>
        <dbReference type="ARBA" id="ARBA00022801"/>
    </source>
</evidence>
<dbReference type="Gene3D" id="3.40.50.300">
    <property type="entry name" value="P-loop containing nucleotide triphosphate hydrolases"/>
    <property type="match status" value="1"/>
</dbReference>
<keyword evidence="5" id="KW-0520">NAD</keyword>
<dbReference type="Gene3D" id="1.10.8.430">
    <property type="entry name" value="Helical domain of apoptotic protease-activating factors"/>
    <property type="match status" value="1"/>
</dbReference>
<dbReference type="Gene3D" id="3.40.50.10140">
    <property type="entry name" value="Toll/interleukin-1 receptor homology (TIR) domain"/>
    <property type="match status" value="1"/>
</dbReference>
<keyword evidence="4" id="KW-0378">Hydrolase</keyword>
<dbReference type="PRINTS" id="PR00364">
    <property type="entry name" value="DISEASERSIST"/>
</dbReference>
<dbReference type="GO" id="GO:0061809">
    <property type="term" value="F:NAD+ nucleosidase activity, cyclic ADP-ribose generating"/>
    <property type="evidence" value="ECO:0007669"/>
    <property type="project" value="UniProtKB-EC"/>
</dbReference>
<dbReference type="Gramene" id="Psat07G0360700-T1">
    <property type="protein sequence ID" value="KAI5387569.1"/>
    <property type="gene ID" value="KIW84_073607"/>
</dbReference>
<dbReference type="InterPro" id="IPR045344">
    <property type="entry name" value="C-JID"/>
</dbReference>
<dbReference type="Pfam" id="PF01582">
    <property type="entry name" value="TIR"/>
    <property type="match status" value="1"/>
</dbReference>
<evidence type="ECO:0000256" key="6">
    <source>
        <dbReference type="ARBA" id="ARBA00047304"/>
    </source>
</evidence>
<name>A0A9D4VP48_PEA</name>
<dbReference type="SUPFAM" id="SSF52058">
    <property type="entry name" value="L domain-like"/>
    <property type="match status" value="1"/>
</dbReference>
<proteinExistence type="predicted"/>
<keyword evidence="9" id="KW-1185">Reference proteome</keyword>
<comment type="catalytic activity">
    <reaction evidence="6">
        <text>NAD(+) + H2O = ADP-D-ribose + nicotinamide + H(+)</text>
        <dbReference type="Rhea" id="RHEA:16301"/>
        <dbReference type="ChEBI" id="CHEBI:15377"/>
        <dbReference type="ChEBI" id="CHEBI:15378"/>
        <dbReference type="ChEBI" id="CHEBI:17154"/>
        <dbReference type="ChEBI" id="CHEBI:57540"/>
        <dbReference type="ChEBI" id="CHEBI:57967"/>
        <dbReference type="EC" id="3.2.2.6"/>
    </reaction>
    <physiologicalReaction direction="left-to-right" evidence="6">
        <dbReference type="Rhea" id="RHEA:16302"/>
    </physiologicalReaction>
</comment>
<dbReference type="InterPro" id="IPR044974">
    <property type="entry name" value="Disease_R_plants"/>
</dbReference>
<keyword evidence="3" id="KW-0677">Repeat</keyword>
<dbReference type="InterPro" id="IPR042197">
    <property type="entry name" value="Apaf_helical"/>
</dbReference>
<keyword evidence="2" id="KW-0433">Leucine-rich repeat</keyword>
<evidence type="ECO:0000256" key="3">
    <source>
        <dbReference type="ARBA" id="ARBA00022737"/>
    </source>
</evidence>
<dbReference type="InterPro" id="IPR000157">
    <property type="entry name" value="TIR_dom"/>
</dbReference>
<dbReference type="Pfam" id="PF23282">
    <property type="entry name" value="WHD_ROQ1"/>
    <property type="match status" value="1"/>
</dbReference>
<evidence type="ECO:0000259" key="7">
    <source>
        <dbReference type="PROSITE" id="PS50104"/>
    </source>
</evidence>
<accession>A0A9D4VP48</accession>
<dbReference type="Pfam" id="PF00931">
    <property type="entry name" value="NB-ARC"/>
    <property type="match status" value="1"/>
</dbReference>
<dbReference type="GO" id="GO:0006952">
    <property type="term" value="P:defense response"/>
    <property type="evidence" value="ECO:0007669"/>
    <property type="project" value="InterPro"/>
</dbReference>
<dbReference type="FunFam" id="3.40.50.10140:FF:000007">
    <property type="entry name" value="Disease resistance protein (TIR-NBS-LRR class)"/>
    <property type="match status" value="1"/>
</dbReference>